<dbReference type="EC" id="2.7.13.3" evidence="2"/>
<gene>
    <name evidence="9" type="ORF">GS429_08555</name>
</gene>
<reference evidence="9 10" key="1">
    <citation type="submission" date="2020-01" db="EMBL/GenBank/DDBJ databases">
        <title>Natronorubrum sp. JWXQ-INN 674 isolated from Inner Mongolia Autonomous Region of China.</title>
        <authorList>
            <person name="Xue Q."/>
        </authorList>
    </citation>
    <scope>NUCLEOTIDE SEQUENCE [LARGE SCALE GENOMIC DNA]</scope>
    <source>
        <strain evidence="9 10">JWXQ-INN-674</strain>
    </source>
</reference>
<evidence type="ECO:0000259" key="8">
    <source>
        <dbReference type="PROSITE" id="PS50109"/>
    </source>
</evidence>
<dbReference type="InterPro" id="IPR036890">
    <property type="entry name" value="HATPase_C_sf"/>
</dbReference>
<keyword evidence="4" id="KW-0547">Nucleotide-binding</keyword>
<dbReference type="Gene3D" id="3.30.565.10">
    <property type="entry name" value="Histidine kinase-like ATPase, C-terminal domain"/>
    <property type="match status" value="1"/>
</dbReference>
<evidence type="ECO:0000313" key="10">
    <source>
        <dbReference type="Proteomes" id="UP000434101"/>
    </source>
</evidence>
<dbReference type="AlphaFoldDB" id="A0A6B0VKL2"/>
<dbReference type="InterPro" id="IPR050351">
    <property type="entry name" value="BphY/WalK/GraS-like"/>
</dbReference>
<dbReference type="GO" id="GO:0004673">
    <property type="term" value="F:protein histidine kinase activity"/>
    <property type="evidence" value="ECO:0007669"/>
    <property type="project" value="UniProtKB-EC"/>
</dbReference>
<dbReference type="EMBL" id="WUYX01000027">
    <property type="protein sequence ID" value="MXV62110.1"/>
    <property type="molecule type" value="Genomic_DNA"/>
</dbReference>
<keyword evidence="6" id="KW-0067">ATP-binding</keyword>
<keyword evidence="3" id="KW-0808">Transferase</keyword>
<evidence type="ECO:0000256" key="7">
    <source>
        <dbReference type="ARBA" id="ARBA00023012"/>
    </source>
</evidence>
<accession>A0A6B0VKL2</accession>
<name>A0A6B0VKL2_9EURY</name>
<keyword evidence="10" id="KW-1185">Reference proteome</keyword>
<evidence type="ECO:0000256" key="2">
    <source>
        <dbReference type="ARBA" id="ARBA00012438"/>
    </source>
</evidence>
<comment type="caution">
    <text evidence="9">The sequence shown here is derived from an EMBL/GenBank/DDBJ whole genome shotgun (WGS) entry which is preliminary data.</text>
</comment>
<protein>
    <recommendedName>
        <fullName evidence="2">histidine kinase</fullName>
        <ecNumber evidence="2">2.7.13.3</ecNumber>
    </recommendedName>
</protein>
<proteinExistence type="predicted"/>
<dbReference type="InterPro" id="IPR004358">
    <property type="entry name" value="Sig_transdc_His_kin-like_C"/>
</dbReference>
<evidence type="ECO:0000256" key="4">
    <source>
        <dbReference type="ARBA" id="ARBA00022741"/>
    </source>
</evidence>
<dbReference type="GO" id="GO:0000156">
    <property type="term" value="F:phosphorelay response regulator activity"/>
    <property type="evidence" value="ECO:0007669"/>
    <property type="project" value="TreeGrafter"/>
</dbReference>
<keyword evidence="5" id="KW-0418">Kinase</keyword>
<dbReference type="PRINTS" id="PR00344">
    <property type="entry name" value="BCTRLSENSOR"/>
</dbReference>
<dbReference type="PANTHER" id="PTHR42878">
    <property type="entry name" value="TWO-COMPONENT HISTIDINE KINASE"/>
    <property type="match status" value="1"/>
</dbReference>
<comment type="catalytic activity">
    <reaction evidence="1">
        <text>ATP + protein L-histidine = ADP + protein N-phospho-L-histidine.</text>
        <dbReference type="EC" id="2.7.13.3"/>
    </reaction>
</comment>
<feature type="domain" description="Histidine kinase" evidence="8">
    <location>
        <begin position="19"/>
        <end position="71"/>
    </location>
</feature>
<dbReference type="PROSITE" id="PS50109">
    <property type="entry name" value="HIS_KIN"/>
    <property type="match status" value="1"/>
</dbReference>
<organism evidence="9 10">
    <name type="scientific">Natronorubrum halalkaliphilum</name>
    <dbReference type="NCBI Taxonomy" id="2691917"/>
    <lineage>
        <taxon>Archaea</taxon>
        <taxon>Methanobacteriati</taxon>
        <taxon>Methanobacteriota</taxon>
        <taxon>Stenosarchaea group</taxon>
        <taxon>Halobacteria</taxon>
        <taxon>Halobacteriales</taxon>
        <taxon>Natrialbaceae</taxon>
        <taxon>Natronorubrum</taxon>
    </lineage>
</organism>
<evidence type="ECO:0000256" key="3">
    <source>
        <dbReference type="ARBA" id="ARBA00022679"/>
    </source>
</evidence>
<dbReference type="InterPro" id="IPR005467">
    <property type="entry name" value="His_kinase_dom"/>
</dbReference>
<evidence type="ECO:0000256" key="6">
    <source>
        <dbReference type="ARBA" id="ARBA00022840"/>
    </source>
</evidence>
<evidence type="ECO:0000313" key="9">
    <source>
        <dbReference type="EMBL" id="MXV62110.1"/>
    </source>
</evidence>
<dbReference type="GO" id="GO:0030295">
    <property type="term" value="F:protein kinase activator activity"/>
    <property type="evidence" value="ECO:0007669"/>
    <property type="project" value="TreeGrafter"/>
</dbReference>
<evidence type="ECO:0000256" key="1">
    <source>
        <dbReference type="ARBA" id="ARBA00000085"/>
    </source>
</evidence>
<dbReference type="PANTHER" id="PTHR42878:SF7">
    <property type="entry name" value="SENSOR HISTIDINE KINASE GLRK"/>
    <property type="match status" value="1"/>
</dbReference>
<dbReference type="GO" id="GO:0005524">
    <property type="term" value="F:ATP binding"/>
    <property type="evidence" value="ECO:0007669"/>
    <property type="project" value="UniProtKB-KW"/>
</dbReference>
<evidence type="ECO:0000256" key="5">
    <source>
        <dbReference type="ARBA" id="ARBA00022777"/>
    </source>
</evidence>
<sequence>MSNHYNLDRLINIDGSCWSDRGRIASREEDEGIGIGLALSQRIVERHVGEIWIESEPGKGATFTVTLPAIDPA</sequence>
<dbReference type="Proteomes" id="UP000434101">
    <property type="component" value="Unassembled WGS sequence"/>
</dbReference>
<dbReference type="GO" id="GO:0007234">
    <property type="term" value="P:osmosensory signaling via phosphorelay pathway"/>
    <property type="evidence" value="ECO:0007669"/>
    <property type="project" value="TreeGrafter"/>
</dbReference>
<dbReference type="SUPFAM" id="SSF55874">
    <property type="entry name" value="ATPase domain of HSP90 chaperone/DNA topoisomerase II/histidine kinase"/>
    <property type="match status" value="1"/>
</dbReference>
<dbReference type="InterPro" id="IPR003594">
    <property type="entry name" value="HATPase_dom"/>
</dbReference>
<keyword evidence="7" id="KW-0902">Two-component regulatory system</keyword>
<dbReference type="Pfam" id="PF02518">
    <property type="entry name" value="HATPase_c"/>
    <property type="match status" value="1"/>
</dbReference>